<accession>A0ABV9KI64</accession>
<evidence type="ECO:0000313" key="3">
    <source>
        <dbReference type="Proteomes" id="UP001595973"/>
    </source>
</evidence>
<dbReference type="InterPro" id="IPR027417">
    <property type="entry name" value="P-loop_NTPase"/>
</dbReference>
<organism evidence="2 3">
    <name type="scientific">Seohaeicola nanhaiensis</name>
    <dbReference type="NCBI Taxonomy" id="1387282"/>
    <lineage>
        <taxon>Bacteria</taxon>
        <taxon>Pseudomonadati</taxon>
        <taxon>Pseudomonadota</taxon>
        <taxon>Alphaproteobacteria</taxon>
        <taxon>Rhodobacterales</taxon>
        <taxon>Roseobacteraceae</taxon>
        <taxon>Seohaeicola</taxon>
    </lineage>
</organism>
<dbReference type="Gene3D" id="3.40.50.300">
    <property type="entry name" value="P-loop containing nucleotide triphosphate hydrolases"/>
    <property type="match status" value="1"/>
</dbReference>
<gene>
    <name evidence="2" type="ORF">ACFO5X_13835</name>
</gene>
<dbReference type="SUPFAM" id="SSF52540">
    <property type="entry name" value="P-loop containing nucleoside triphosphate hydrolases"/>
    <property type="match status" value="1"/>
</dbReference>
<evidence type="ECO:0000313" key="2">
    <source>
        <dbReference type="EMBL" id="MFC4669639.1"/>
    </source>
</evidence>
<keyword evidence="3" id="KW-1185">Reference proteome</keyword>
<proteinExistence type="predicted"/>
<name>A0ABV9KI64_9RHOB</name>
<comment type="caution">
    <text evidence="2">The sequence shown here is derived from an EMBL/GenBank/DDBJ whole genome shotgun (WGS) entry which is preliminary data.</text>
</comment>
<sequence>MPTHPLPHAASGPRIDLGGGAALALGRVHEACGAARRTLAMWLAGQMHGPVLWIAPAWMPDRLNPDGIFPFADPARFLLVTPERAPDLLWCLEEALRSGAAPLVVADLPGPPGLTPVRRLHLAAEQGGQRGDTPPLGLLLTPDDGGAPGIETRWHMDPAHSGTLRRWRLERRRARMQPPRAWAATQHRPRSGLALDSAVDKAAEVGQPAT</sequence>
<dbReference type="RefSeq" id="WP_380718071.1">
    <property type="nucleotide sequence ID" value="NZ_JBHSGI010000016.1"/>
</dbReference>
<protein>
    <submittedName>
        <fullName evidence="2">ImuA family protein</fullName>
    </submittedName>
</protein>
<dbReference type="EMBL" id="JBHSGI010000016">
    <property type="protein sequence ID" value="MFC4669639.1"/>
    <property type="molecule type" value="Genomic_DNA"/>
</dbReference>
<feature type="region of interest" description="Disordered" evidence="1">
    <location>
        <begin position="176"/>
        <end position="210"/>
    </location>
</feature>
<reference evidence="3" key="1">
    <citation type="journal article" date="2019" name="Int. J. Syst. Evol. Microbiol.">
        <title>The Global Catalogue of Microorganisms (GCM) 10K type strain sequencing project: providing services to taxonomists for standard genome sequencing and annotation.</title>
        <authorList>
            <consortium name="The Broad Institute Genomics Platform"/>
            <consortium name="The Broad Institute Genome Sequencing Center for Infectious Disease"/>
            <person name="Wu L."/>
            <person name="Ma J."/>
        </authorList>
    </citation>
    <scope>NUCLEOTIDE SEQUENCE [LARGE SCALE GENOMIC DNA]</scope>
    <source>
        <strain evidence="3">CGMCC 4.7283</strain>
    </source>
</reference>
<evidence type="ECO:0000256" key="1">
    <source>
        <dbReference type="SAM" id="MobiDB-lite"/>
    </source>
</evidence>
<dbReference type="Proteomes" id="UP001595973">
    <property type="component" value="Unassembled WGS sequence"/>
</dbReference>